<sequence length="908" mass="102092">MDLLTIPIKPNRPLGKTPYYPATDERWDLGPFLSYANRKDVTGPSVSLDQQHVVYTTWLYIGLLCEFLCMNASSDGNRLIPLEEAQRLLEAIYGDCVTTIFNDDDSDSFRFHYLNGQAVLGLMPNIQMSLNFTADEDPRIVPATRYGHLAECLQLTSRMISGAHKGFSSSLKLAICALGECLSFKIQQSKPFIAMVVEGISTPAIHSDWKKSFFAPDGGFEKHMLDRGWCRSDLSRVNALYQRLHTLFYLSLMDRIIPGRDHSGCNEHRCSAGQIVDGTYKLSHDPALEKECGCEEMEVDLVAVNSVLADEDLKTFPVLVVEQDESGKVVLKVRPFTEKVKYVAISHVWADGLGNTKANTLQTCQVARLGRLVKAVEDDFNAKSPEQPPVKYCLWIDTLCVPVAPRPEDEPVDPERLRIYHLALGRMKDVYVDAAHVLVLDKALMIYEAETRHPAEALLRIFASSQWMRRLWCLQEGVFAQSLYFQFQDGPINPSHFMTALENTAKADFRYHHIIGDLTDEFNRLDNNRLQQRPRNHDFLLSIQSALSYRAVTVPSDEPLCIATLFGLDVPAILAAPRDLESRMKLIWQMIQSEVGSLPALVIFRADNTISSPGWGWASKTFLLSGHGGSSIMMPGYKTFHYIDGHTKHWLSTSLIPTATIIPDQGLELTLPGLIIESATPSPSVWDRLITGNDEPYLCFYNETEQTWYKIVDWYRLYGTAEGGPRESEPNHQLFHRIVEDLGKAVLLRSEEGKGNWAGSLCLLGRPTTNLQNTSTSSPTPIRWLRKVILSPLSQHETIIAQTLTFISRAVAESPEAKSLTQTLTDHQHMSDGEFFKSAREKLRTMLKTQTIKEWDSCPDFAEAVTQVMGEGMREYIWAGTAVRYGSYRVGRNVGGKKGDEGVKWVVS</sequence>
<comment type="caution">
    <text evidence="1">The sequence shown here is derived from an EMBL/GenBank/DDBJ whole genome shotgun (WGS) entry which is preliminary data.</text>
</comment>
<dbReference type="PANTHER" id="PTHR39596:SF2">
    <property type="entry name" value="HET DOMAIN PROTEIN (AFU_ORTHOLOGUE AFUA_1G17550)-RELATED"/>
    <property type="match status" value="1"/>
</dbReference>
<evidence type="ECO:0000313" key="2">
    <source>
        <dbReference type="Proteomes" id="UP001301958"/>
    </source>
</evidence>
<dbReference type="Proteomes" id="UP001301958">
    <property type="component" value="Unassembled WGS sequence"/>
</dbReference>
<protein>
    <recommendedName>
        <fullName evidence="3">Heterokaryon incompatibility domain-containing protein</fullName>
    </recommendedName>
</protein>
<dbReference type="EMBL" id="MU865323">
    <property type="protein sequence ID" value="KAK4228128.1"/>
    <property type="molecule type" value="Genomic_DNA"/>
</dbReference>
<accession>A0AAN7BS87</accession>
<proteinExistence type="predicted"/>
<keyword evidence="2" id="KW-1185">Reference proteome</keyword>
<gene>
    <name evidence="1" type="ORF">QBC38DRAFT_168864</name>
</gene>
<name>A0AAN7BS87_9PEZI</name>
<dbReference type="PANTHER" id="PTHR39596">
    <property type="match status" value="1"/>
</dbReference>
<dbReference type="AlphaFoldDB" id="A0AAN7BS87"/>
<reference evidence="1" key="2">
    <citation type="submission" date="2023-05" db="EMBL/GenBank/DDBJ databases">
        <authorList>
            <consortium name="Lawrence Berkeley National Laboratory"/>
            <person name="Steindorff A."/>
            <person name="Hensen N."/>
            <person name="Bonometti L."/>
            <person name="Westerberg I."/>
            <person name="Brannstrom I.O."/>
            <person name="Guillou S."/>
            <person name="Cros-Aarteil S."/>
            <person name="Calhoun S."/>
            <person name="Haridas S."/>
            <person name="Kuo A."/>
            <person name="Mondo S."/>
            <person name="Pangilinan J."/>
            <person name="Riley R."/>
            <person name="Labutti K."/>
            <person name="Andreopoulos B."/>
            <person name="Lipzen A."/>
            <person name="Chen C."/>
            <person name="Yanf M."/>
            <person name="Daum C."/>
            <person name="Ng V."/>
            <person name="Clum A."/>
            <person name="Ohm R."/>
            <person name="Martin F."/>
            <person name="Silar P."/>
            <person name="Natvig D."/>
            <person name="Lalanne C."/>
            <person name="Gautier V."/>
            <person name="Ament-Velasquez S.L."/>
            <person name="Kruys A."/>
            <person name="Hutchinson M.I."/>
            <person name="Powell A.J."/>
            <person name="Barry K."/>
            <person name="Miller A.N."/>
            <person name="Grigoriev I.V."/>
            <person name="Debuchy R."/>
            <person name="Gladieux P."/>
            <person name="Thoren M.H."/>
            <person name="Johannesson H."/>
        </authorList>
    </citation>
    <scope>NUCLEOTIDE SEQUENCE</scope>
    <source>
        <strain evidence="1">CBS 990.96</strain>
    </source>
</reference>
<organism evidence="1 2">
    <name type="scientific">Podospora fimiseda</name>
    <dbReference type="NCBI Taxonomy" id="252190"/>
    <lineage>
        <taxon>Eukaryota</taxon>
        <taxon>Fungi</taxon>
        <taxon>Dikarya</taxon>
        <taxon>Ascomycota</taxon>
        <taxon>Pezizomycotina</taxon>
        <taxon>Sordariomycetes</taxon>
        <taxon>Sordariomycetidae</taxon>
        <taxon>Sordariales</taxon>
        <taxon>Podosporaceae</taxon>
        <taxon>Podospora</taxon>
    </lineage>
</organism>
<evidence type="ECO:0008006" key="3">
    <source>
        <dbReference type="Google" id="ProtNLM"/>
    </source>
</evidence>
<evidence type="ECO:0000313" key="1">
    <source>
        <dbReference type="EMBL" id="KAK4228128.1"/>
    </source>
</evidence>
<reference evidence="1" key="1">
    <citation type="journal article" date="2023" name="Mol. Phylogenet. Evol.">
        <title>Genome-scale phylogeny and comparative genomics of the fungal order Sordariales.</title>
        <authorList>
            <person name="Hensen N."/>
            <person name="Bonometti L."/>
            <person name="Westerberg I."/>
            <person name="Brannstrom I.O."/>
            <person name="Guillou S."/>
            <person name="Cros-Aarteil S."/>
            <person name="Calhoun S."/>
            <person name="Haridas S."/>
            <person name="Kuo A."/>
            <person name="Mondo S."/>
            <person name="Pangilinan J."/>
            <person name="Riley R."/>
            <person name="LaButti K."/>
            <person name="Andreopoulos B."/>
            <person name="Lipzen A."/>
            <person name="Chen C."/>
            <person name="Yan M."/>
            <person name="Daum C."/>
            <person name="Ng V."/>
            <person name="Clum A."/>
            <person name="Steindorff A."/>
            <person name="Ohm R.A."/>
            <person name="Martin F."/>
            <person name="Silar P."/>
            <person name="Natvig D.O."/>
            <person name="Lalanne C."/>
            <person name="Gautier V."/>
            <person name="Ament-Velasquez S.L."/>
            <person name="Kruys A."/>
            <person name="Hutchinson M.I."/>
            <person name="Powell A.J."/>
            <person name="Barry K."/>
            <person name="Miller A.N."/>
            <person name="Grigoriev I.V."/>
            <person name="Debuchy R."/>
            <person name="Gladieux P."/>
            <person name="Hiltunen Thoren M."/>
            <person name="Johannesson H."/>
        </authorList>
    </citation>
    <scope>NUCLEOTIDE SEQUENCE</scope>
    <source>
        <strain evidence="1">CBS 990.96</strain>
    </source>
</reference>